<evidence type="ECO:0000313" key="3">
    <source>
        <dbReference type="EMBL" id="SDO52926.1"/>
    </source>
</evidence>
<keyword evidence="5" id="KW-1185">Reference proteome</keyword>
<protein>
    <submittedName>
        <fullName evidence="2">Uncharacterized protein</fullName>
    </submittedName>
</protein>
<dbReference type="Proteomes" id="UP000182654">
    <property type="component" value="Chromosome I"/>
</dbReference>
<proteinExistence type="predicted"/>
<evidence type="ECO:0000313" key="2">
    <source>
        <dbReference type="EMBL" id="OIN13717.1"/>
    </source>
</evidence>
<evidence type="ECO:0000313" key="4">
    <source>
        <dbReference type="Proteomes" id="UP000181686"/>
    </source>
</evidence>
<evidence type="ECO:0000313" key="5">
    <source>
        <dbReference type="Proteomes" id="UP000182654"/>
    </source>
</evidence>
<dbReference type="EMBL" id="LT629708">
    <property type="protein sequence ID" value="SDO52926.1"/>
    <property type="molecule type" value="Genomic_DNA"/>
</dbReference>
<sequence length="318" mass="34848">MSTATATESADQPWEDTLILAFRDIQWILHRKKQQALISDALERLILNNHLLLCDPSDQKQQNTCNEAKEKLNLAVEKMAATPPLLAKLDGKAESAAGDVLTAHEDRFFLIEFKSDISTRSSEYTKFLGILMRLIDPEDNHVLISRSKKGHFFVTQRPDASAPSTPNLRKLTMEAYTYYDAITQPHLKPTAAIPVHTLLAEKRHGLSLAHMADYLQLLCNTHVDDAAGRAHPMKVAVASASGVFWPIADLSELTALAGLFNATAGPSRPTHSAFGTANAEHLKGIVGAFRKKTLEEQKAALRRDGRTSGGAPPGINRS</sequence>
<accession>A0A1H0KAL6</accession>
<dbReference type="Proteomes" id="UP000181686">
    <property type="component" value="Unassembled WGS sequence"/>
</dbReference>
<dbReference type="AlphaFoldDB" id="A0A1H0KAL6"/>
<reference evidence="3 5" key="2">
    <citation type="submission" date="2016-10" db="EMBL/GenBank/DDBJ databases">
        <authorList>
            <person name="Varghese N."/>
            <person name="Submissions S."/>
        </authorList>
    </citation>
    <scope>NUCLEOTIDE SEQUENCE [LARGE SCALE GENOMIC DNA]</scope>
    <source>
        <strain evidence="3 5">BS2774</strain>
    </source>
</reference>
<name>A0A1H0KAL6_9PSED</name>
<dbReference type="EMBL" id="MDGK01000003">
    <property type="protein sequence ID" value="OIN13717.1"/>
    <property type="molecule type" value="Genomic_DNA"/>
</dbReference>
<gene>
    <name evidence="2" type="ORF">BFN10_00775</name>
    <name evidence="3" type="ORF">SAMN04490184_0788</name>
</gene>
<dbReference type="RefSeq" id="WP_071488010.1">
    <property type="nucleotide sequence ID" value="NZ_CP117459.1"/>
</dbReference>
<feature type="region of interest" description="Disordered" evidence="1">
    <location>
        <begin position="299"/>
        <end position="318"/>
    </location>
</feature>
<evidence type="ECO:0000256" key="1">
    <source>
        <dbReference type="SAM" id="MobiDB-lite"/>
    </source>
</evidence>
<reference evidence="2 4" key="1">
    <citation type="submission" date="2016-08" db="EMBL/GenBank/DDBJ databases">
        <title>Draft genome sequence of the type strain of Pseudomonas extremorientalis LMG 19695T isolated from drinking water reservoir.</title>
        <authorList>
            <person name="Tambong J.T."/>
        </authorList>
    </citation>
    <scope>NUCLEOTIDE SEQUENCE [LARGE SCALE GENOMIC DNA]</scope>
    <source>
        <strain evidence="2 4">LMG 19695</strain>
    </source>
</reference>
<organism evidence="2 4">
    <name type="scientific">Pseudomonas extremorientalis</name>
    <dbReference type="NCBI Taxonomy" id="169669"/>
    <lineage>
        <taxon>Bacteria</taxon>
        <taxon>Pseudomonadati</taxon>
        <taxon>Pseudomonadota</taxon>
        <taxon>Gammaproteobacteria</taxon>
        <taxon>Pseudomonadales</taxon>
        <taxon>Pseudomonadaceae</taxon>
        <taxon>Pseudomonas</taxon>
    </lineage>
</organism>